<name>A0ABX7PVF9_9BACT</name>
<dbReference type="InterPro" id="IPR022764">
    <property type="entry name" value="Peptidase_S54_rhomboid_dom"/>
</dbReference>
<keyword evidence="3 5" id="KW-1133">Transmembrane helix</keyword>
<dbReference type="GO" id="GO:0008233">
    <property type="term" value="F:peptidase activity"/>
    <property type="evidence" value="ECO:0007669"/>
    <property type="project" value="UniProtKB-KW"/>
</dbReference>
<keyword evidence="8" id="KW-1185">Reference proteome</keyword>
<feature type="transmembrane region" description="Helical" evidence="5">
    <location>
        <begin position="68"/>
        <end position="93"/>
    </location>
</feature>
<organism evidence="7 8">
    <name type="scientific">Candidatus Methylacidiphilum infernorum</name>
    <dbReference type="NCBI Taxonomy" id="511746"/>
    <lineage>
        <taxon>Bacteria</taxon>
        <taxon>Pseudomonadati</taxon>
        <taxon>Verrucomicrobiota</taxon>
        <taxon>Methylacidiphilae</taxon>
        <taxon>Methylacidiphilales</taxon>
        <taxon>Methylacidiphilaceae</taxon>
        <taxon>Methylacidiphilum (ex Ratnadevi et al. 2023)</taxon>
    </lineage>
</organism>
<accession>A0ABX7PVF9</accession>
<gene>
    <name evidence="7" type="ORF">EM20IM_01020</name>
</gene>
<dbReference type="Proteomes" id="UP000663088">
    <property type="component" value="Chromosome"/>
</dbReference>
<protein>
    <submittedName>
        <fullName evidence="7">Rhomboid family intramembrane serine protease</fullName>
    </submittedName>
</protein>
<evidence type="ECO:0000313" key="7">
    <source>
        <dbReference type="EMBL" id="QSR86985.1"/>
    </source>
</evidence>
<dbReference type="PANTHER" id="PTHR43731:SF26">
    <property type="entry name" value="RHOMBOID-LIKE PROTEIN 10, CHLOROPLASTIC"/>
    <property type="match status" value="1"/>
</dbReference>
<feature type="transmembrane region" description="Helical" evidence="5">
    <location>
        <begin position="12"/>
        <end position="30"/>
    </location>
</feature>
<feature type="domain" description="Peptidase S54 rhomboid" evidence="6">
    <location>
        <begin position="68"/>
        <end position="223"/>
    </location>
</feature>
<evidence type="ECO:0000259" key="6">
    <source>
        <dbReference type="Pfam" id="PF01694"/>
    </source>
</evidence>
<dbReference type="PANTHER" id="PTHR43731">
    <property type="entry name" value="RHOMBOID PROTEASE"/>
    <property type="match status" value="1"/>
</dbReference>
<dbReference type="SUPFAM" id="SSF144091">
    <property type="entry name" value="Rhomboid-like"/>
    <property type="match status" value="1"/>
</dbReference>
<dbReference type="Pfam" id="PF01694">
    <property type="entry name" value="Rhomboid"/>
    <property type="match status" value="1"/>
</dbReference>
<evidence type="ECO:0000313" key="8">
    <source>
        <dbReference type="Proteomes" id="UP000663088"/>
    </source>
</evidence>
<evidence type="ECO:0000256" key="2">
    <source>
        <dbReference type="ARBA" id="ARBA00022692"/>
    </source>
</evidence>
<keyword evidence="2 5" id="KW-0812">Transmembrane</keyword>
<comment type="subcellular location">
    <subcellularLocation>
        <location evidence="1">Membrane</location>
        <topology evidence="1">Multi-pass membrane protein</topology>
    </subcellularLocation>
</comment>
<feature type="transmembrane region" description="Helical" evidence="5">
    <location>
        <begin position="163"/>
        <end position="183"/>
    </location>
</feature>
<keyword evidence="7" id="KW-0645">Protease</keyword>
<reference evidence="7 8" key="1">
    <citation type="submission" date="2020-12" db="EMBL/GenBank/DDBJ databases">
        <authorList>
            <person name="Awala S.I."/>
            <person name="Gwak J.-H."/>
            <person name="Kim S.-J."/>
            <person name="Rhee S.-K."/>
        </authorList>
    </citation>
    <scope>NUCLEOTIDE SEQUENCE [LARGE SCALE GENOMIC DNA]</scope>
    <source>
        <strain evidence="7 8">IT5</strain>
    </source>
</reference>
<dbReference type="InterPro" id="IPR035952">
    <property type="entry name" value="Rhomboid-like_sf"/>
</dbReference>
<proteinExistence type="predicted"/>
<feature type="transmembrane region" description="Helical" evidence="5">
    <location>
        <begin position="203"/>
        <end position="222"/>
    </location>
</feature>
<dbReference type="EMBL" id="CP065956">
    <property type="protein sequence ID" value="QSR86985.1"/>
    <property type="molecule type" value="Genomic_DNA"/>
</dbReference>
<feature type="transmembrane region" description="Helical" evidence="5">
    <location>
        <begin position="105"/>
        <end position="125"/>
    </location>
</feature>
<dbReference type="Gene3D" id="1.20.1540.10">
    <property type="entry name" value="Rhomboid-like"/>
    <property type="match status" value="1"/>
</dbReference>
<evidence type="ECO:0000256" key="5">
    <source>
        <dbReference type="SAM" id="Phobius"/>
    </source>
</evidence>
<feature type="transmembrane region" description="Helical" evidence="5">
    <location>
        <begin position="131"/>
        <end position="151"/>
    </location>
</feature>
<sequence>MIPVADTITSRKIPFVNLCLILINVIVFLYELSLGKSLNNFFLDYGNVPVRFVYWTDFGGQFWDFKRFFPFLSSMFLHGGFLHIAGNMVYLWIFGDNVEDRLGHLGYLIFYILGGIISEIVQILSDPYSTLPIIGASGAIASILGAYFVFYPYSRVITLLPVFGWYTFVEIPALFYLGFWFLMQIFSGTFLSMSPASFSSGGVAWWAHAGGFGIGALIGWLIKKSFPVEE</sequence>
<dbReference type="RefSeq" id="WP_206847437.1">
    <property type="nucleotide sequence ID" value="NZ_CP065956.1"/>
</dbReference>
<keyword evidence="7" id="KW-0378">Hydrolase</keyword>
<dbReference type="GO" id="GO:0006508">
    <property type="term" value="P:proteolysis"/>
    <property type="evidence" value="ECO:0007669"/>
    <property type="project" value="UniProtKB-KW"/>
</dbReference>
<dbReference type="InterPro" id="IPR050925">
    <property type="entry name" value="Rhomboid_protease_S54"/>
</dbReference>
<evidence type="ECO:0000256" key="4">
    <source>
        <dbReference type="ARBA" id="ARBA00023136"/>
    </source>
</evidence>
<evidence type="ECO:0000256" key="1">
    <source>
        <dbReference type="ARBA" id="ARBA00004141"/>
    </source>
</evidence>
<evidence type="ECO:0000256" key="3">
    <source>
        <dbReference type="ARBA" id="ARBA00022989"/>
    </source>
</evidence>
<keyword evidence="4 5" id="KW-0472">Membrane</keyword>